<dbReference type="Proteomes" id="UP000019335">
    <property type="component" value="Unassembled WGS sequence"/>
</dbReference>
<keyword evidence="2" id="KW-1185">Reference proteome</keyword>
<name>W7T0V6_9STRA</name>
<dbReference type="EMBL" id="AZIL01003146">
    <property type="protein sequence ID" value="EWM20372.1"/>
    <property type="molecule type" value="Genomic_DNA"/>
</dbReference>
<accession>W7T0V6</accession>
<proteinExistence type="predicted"/>
<reference evidence="1 2" key="1">
    <citation type="journal article" date="2014" name="Mol. Plant">
        <title>Chromosome Scale Genome Assembly and Transcriptome Profiling of Nannochloropsis gaditana in Nitrogen Depletion.</title>
        <authorList>
            <person name="Corteggiani Carpinelli E."/>
            <person name="Telatin A."/>
            <person name="Vitulo N."/>
            <person name="Forcato C."/>
            <person name="D'Angelo M."/>
            <person name="Schiavon R."/>
            <person name="Vezzi A."/>
            <person name="Giacometti G.M."/>
            <person name="Morosinotto T."/>
            <person name="Valle G."/>
        </authorList>
    </citation>
    <scope>NUCLEOTIDE SEQUENCE [LARGE SCALE GENOMIC DNA]</scope>
    <source>
        <strain evidence="1 2">B-31</strain>
    </source>
</reference>
<dbReference type="AlphaFoldDB" id="W7T0V6"/>
<sequence>MNATLLKHKNEHKSLQNFHWHRYQRIRGAIAVVEVSEVHQASKAATAAAAEEVTAGGKLTLLPSRPRKAESFNSALIHGVRYS</sequence>
<organism evidence="1 2">
    <name type="scientific">Nannochloropsis gaditana</name>
    <dbReference type="NCBI Taxonomy" id="72520"/>
    <lineage>
        <taxon>Eukaryota</taxon>
        <taxon>Sar</taxon>
        <taxon>Stramenopiles</taxon>
        <taxon>Ochrophyta</taxon>
        <taxon>Eustigmatophyceae</taxon>
        <taxon>Eustigmatales</taxon>
        <taxon>Monodopsidaceae</taxon>
        <taxon>Nannochloropsis</taxon>
    </lineage>
</organism>
<evidence type="ECO:0000313" key="1">
    <source>
        <dbReference type="EMBL" id="EWM20372.1"/>
    </source>
</evidence>
<protein>
    <submittedName>
        <fullName evidence="1">Uncharacterized protein</fullName>
    </submittedName>
</protein>
<gene>
    <name evidence="1" type="ORF">Naga_101306g1</name>
</gene>
<comment type="caution">
    <text evidence="1">The sequence shown here is derived from an EMBL/GenBank/DDBJ whole genome shotgun (WGS) entry which is preliminary data.</text>
</comment>
<evidence type="ECO:0000313" key="2">
    <source>
        <dbReference type="Proteomes" id="UP000019335"/>
    </source>
</evidence>